<evidence type="ECO:0000256" key="9">
    <source>
        <dbReference type="ARBA" id="ARBA00023160"/>
    </source>
</evidence>
<dbReference type="FunFam" id="3.10.450.60:FF:000002">
    <property type="entry name" value="Lipoxygenase"/>
    <property type="match status" value="1"/>
</dbReference>
<gene>
    <name evidence="15" type="ORF">EJB05_49981</name>
</gene>
<comment type="similarity">
    <text evidence="1 11">Belongs to the lipoxygenase family.</text>
</comment>
<evidence type="ECO:0000256" key="7">
    <source>
        <dbReference type="ARBA" id="ARBA00023002"/>
    </source>
</evidence>
<keyword evidence="9 11" id="KW-0275">Fatty acid biosynthesis</keyword>
<dbReference type="InterPro" id="IPR001024">
    <property type="entry name" value="PLAT/LH2_dom"/>
</dbReference>
<dbReference type="Gene3D" id="2.60.60.20">
    <property type="entry name" value="PLAT/LH2 domain"/>
    <property type="match status" value="1"/>
</dbReference>
<dbReference type="InterPro" id="IPR036392">
    <property type="entry name" value="PLAT/LH2_dom_sf"/>
</dbReference>
<proteinExistence type="inferred from homology"/>
<dbReference type="InterPro" id="IPR036226">
    <property type="entry name" value="LipOase_C_sf"/>
</dbReference>
<evidence type="ECO:0000256" key="2">
    <source>
        <dbReference type="ARBA" id="ARBA00022516"/>
    </source>
</evidence>
<dbReference type="GO" id="GO:0034440">
    <property type="term" value="P:lipid oxidation"/>
    <property type="evidence" value="ECO:0007669"/>
    <property type="project" value="InterPro"/>
</dbReference>
<keyword evidence="5" id="KW-0276">Fatty acid metabolism</keyword>
<evidence type="ECO:0000259" key="14">
    <source>
        <dbReference type="PROSITE" id="PS51393"/>
    </source>
</evidence>
<evidence type="ECO:0000313" key="15">
    <source>
        <dbReference type="EMBL" id="TVU04439.1"/>
    </source>
</evidence>
<keyword evidence="16" id="KW-1185">Reference proteome</keyword>
<dbReference type="EC" id="1.13.11.-" evidence="11"/>
<accession>A0A5J9SZC5</accession>
<dbReference type="SUPFAM" id="SSF49723">
    <property type="entry name" value="Lipase/lipooxygenase domain (PLAT/LH2 domain)"/>
    <property type="match status" value="1"/>
</dbReference>
<evidence type="ECO:0000256" key="5">
    <source>
        <dbReference type="ARBA" id="ARBA00022832"/>
    </source>
</evidence>
<dbReference type="PRINTS" id="PR00087">
    <property type="entry name" value="LIPOXYGENASE"/>
</dbReference>
<dbReference type="SUPFAM" id="SSF48484">
    <property type="entry name" value="Lipoxigenase"/>
    <property type="match status" value="1"/>
</dbReference>
<name>A0A5J9SZC5_9POAL</name>
<protein>
    <recommendedName>
        <fullName evidence="11">Lipoxygenase</fullName>
        <ecNumber evidence="11">1.13.11.-</ecNumber>
    </recommendedName>
</protein>
<dbReference type="Pfam" id="PF00305">
    <property type="entry name" value="Lipoxygenase"/>
    <property type="match status" value="2"/>
</dbReference>
<feature type="domain" description="Lipoxygenase" evidence="14">
    <location>
        <begin position="211"/>
        <end position="888"/>
    </location>
</feature>
<sequence>MMRPCHSCQRRSPFCRSLHAPSFPGTSTAQPSTIRLTASRALPGLAAAHSGAAGKLPCTPSLAQAAGEKQCWVPMRAVAGSPVSCTSSIQLEGKLQLLCLVDSPNNNLRLSLQLVSATVAGGDWRGVTGEETVLNAIIGGGETEMDTTISWDEKLGAPGAVFVKNHSDFPVYLKLLSCSLPSACGAVHFACNGWVYPVGKHPYRLFFTNDAYVKEKTPSALLKYREDELRLLRGDGRSTDEEPFQEWDRVYDYALYNDLGNPDLRKDLARPVLGGSQEYPHPRRIKTGRPPCKSDPRTESRVHGDQQIYLPCDERLGNPVVPAPFVPKVDGHFKSFAEIYSLLGLNELGQHGQAKGKFPVPQVISVNPTNWRTDEEFARQMLSVSNPVCIKRVMEFPLTSKLDRCLYGDQDSKITRDHIEKNMGAMTVEQAVKTGRLYVVDHHDFMMPFLKRINELPGEEERGEISPRKAYAARILLFLDDGLTLRPLAIELSSPHPEDEKLGAVSTVYTPPDTGDGNMAGRLSTWDLAKAHATVNDTCKNNFVYHWINIHANIEPLVIATNRQLSVLHPIHKLLKPHFRKTLYINTTARQIIFSAGDQRENGDIVRGIQEVTYLPSKYGLQMSSQAYRNWNFSDLALPRDLINRGMAKGDPRKPEKLELLIKDYPFAVDGLDLWIAIKKWVTDYCAIYYTDDDAVANDSELQAWWREVRHKGHGDLSEAPWWPSLDCLTDLEETCTIIIWLASAYHTTVGLGQFMYMGFMPNRPTITSRPMPEAGAEVTESDFLWSITPRKEALFHMAMTAQAMVLKGEVYLGQRQDMESWTSDERAAMALARYQSRLQAVADNIERRNSDPALRNRAGLVQVPYTRLMPTTLPGPVSGGIPNSVTN</sequence>
<dbReference type="AlphaFoldDB" id="A0A5J9SZC5"/>
<keyword evidence="2 11" id="KW-0444">Lipid biosynthesis</keyword>
<keyword evidence="8" id="KW-0443">Lipid metabolism</keyword>
<dbReference type="Gene3D" id="1.20.245.10">
    <property type="entry name" value="Lipoxygenase-1, Domain 5"/>
    <property type="match status" value="1"/>
</dbReference>
<dbReference type="GO" id="GO:0046872">
    <property type="term" value="F:metal ion binding"/>
    <property type="evidence" value="ECO:0007669"/>
    <property type="project" value="UniProtKB-UniRule"/>
</dbReference>
<evidence type="ECO:0000256" key="11">
    <source>
        <dbReference type="RuleBase" id="RU003975"/>
    </source>
</evidence>
<evidence type="ECO:0000256" key="8">
    <source>
        <dbReference type="ARBA" id="ARBA00023098"/>
    </source>
</evidence>
<dbReference type="InterPro" id="IPR001246">
    <property type="entry name" value="LipOase_plant"/>
</dbReference>
<keyword evidence="3" id="KW-0479">Metal-binding</keyword>
<keyword evidence="7" id="KW-0560">Oxidoreductase</keyword>
<dbReference type="GO" id="GO:0006633">
    <property type="term" value="P:fatty acid biosynthetic process"/>
    <property type="evidence" value="ECO:0007669"/>
    <property type="project" value="UniProtKB-KW"/>
</dbReference>
<comment type="function">
    <text evidence="11">Plant lipoxygenase may be involved in a number of diverse aspects of plant physiology including growth and development, pest resistance, and senescence or responses to wounding.</text>
</comment>
<evidence type="ECO:0000256" key="6">
    <source>
        <dbReference type="ARBA" id="ARBA00022964"/>
    </source>
</evidence>
<dbReference type="Gramene" id="TVU04439">
    <property type="protein sequence ID" value="TVU04439"/>
    <property type="gene ID" value="EJB05_49981"/>
</dbReference>
<dbReference type="InterPro" id="IPR027433">
    <property type="entry name" value="Lipoxygenase_dom_3"/>
</dbReference>
<evidence type="ECO:0000256" key="3">
    <source>
        <dbReference type="ARBA" id="ARBA00022723"/>
    </source>
</evidence>
<evidence type="ECO:0000256" key="1">
    <source>
        <dbReference type="ARBA" id="ARBA00009419"/>
    </source>
</evidence>
<keyword evidence="4 11" id="KW-0925">Oxylipin biosynthesis</keyword>
<dbReference type="Gene3D" id="4.10.375.10">
    <property type="entry name" value="Lipoxygenase-1, Domain 2"/>
    <property type="match status" value="1"/>
</dbReference>
<dbReference type="GO" id="GO:0031408">
    <property type="term" value="P:oxylipin biosynthetic process"/>
    <property type="evidence" value="ECO:0007669"/>
    <property type="project" value="UniProtKB-UniRule"/>
</dbReference>
<dbReference type="Gene3D" id="4.10.372.10">
    <property type="entry name" value="Lipoxygenase-1, Domain 3"/>
    <property type="match status" value="1"/>
</dbReference>
<dbReference type="InterPro" id="IPR020834">
    <property type="entry name" value="LipOase_CS"/>
</dbReference>
<dbReference type="PRINTS" id="PR00468">
    <property type="entry name" value="PLTLPOXGNASE"/>
</dbReference>
<dbReference type="OrthoDB" id="407298at2759"/>
<dbReference type="InterPro" id="IPR013819">
    <property type="entry name" value="LipOase_C"/>
</dbReference>
<dbReference type="PANTHER" id="PTHR11771">
    <property type="entry name" value="LIPOXYGENASE"/>
    <property type="match status" value="1"/>
</dbReference>
<dbReference type="SMART" id="SM00308">
    <property type="entry name" value="LH2"/>
    <property type="match status" value="1"/>
</dbReference>
<evidence type="ECO:0000256" key="10">
    <source>
        <dbReference type="PROSITE-ProRule" id="PRU00152"/>
    </source>
</evidence>
<dbReference type="PROSITE" id="PS50095">
    <property type="entry name" value="PLAT"/>
    <property type="match status" value="1"/>
</dbReference>
<dbReference type="EMBL" id="RWGY01000054">
    <property type="protein sequence ID" value="TVU04439.1"/>
    <property type="molecule type" value="Genomic_DNA"/>
</dbReference>
<comment type="caution">
    <text evidence="15">The sequence shown here is derived from an EMBL/GenBank/DDBJ whole genome shotgun (WGS) entry which is preliminary data.</text>
</comment>
<feature type="non-terminal residue" evidence="15">
    <location>
        <position position="1"/>
    </location>
</feature>
<feature type="compositionally biased region" description="Basic and acidic residues" evidence="12">
    <location>
        <begin position="292"/>
        <end position="304"/>
    </location>
</feature>
<evidence type="ECO:0000313" key="16">
    <source>
        <dbReference type="Proteomes" id="UP000324897"/>
    </source>
</evidence>
<feature type="domain" description="PLAT" evidence="13">
    <location>
        <begin position="95"/>
        <end position="209"/>
    </location>
</feature>
<reference evidence="15 16" key="1">
    <citation type="journal article" date="2019" name="Sci. Rep.">
        <title>A high-quality genome of Eragrostis curvula grass provides insights into Poaceae evolution and supports new strategies to enhance forage quality.</title>
        <authorList>
            <person name="Carballo J."/>
            <person name="Santos B.A.C.M."/>
            <person name="Zappacosta D."/>
            <person name="Garbus I."/>
            <person name="Selva J.P."/>
            <person name="Gallo C.A."/>
            <person name="Diaz A."/>
            <person name="Albertini E."/>
            <person name="Caccamo M."/>
            <person name="Echenique V."/>
        </authorList>
    </citation>
    <scope>NUCLEOTIDE SEQUENCE [LARGE SCALE GENOMIC DNA]</scope>
    <source>
        <strain evidence="16">cv. Victoria</strain>
        <tissue evidence="15">Leaf</tissue>
    </source>
</reference>
<dbReference type="UniPathway" id="UPA00382"/>
<comment type="caution">
    <text evidence="10">Lacks conserved residue(s) required for the propagation of feature annotation.</text>
</comment>
<dbReference type="InterPro" id="IPR000907">
    <property type="entry name" value="LipOase"/>
</dbReference>
<comment type="pathway">
    <text evidence="11">Lipid metabolism; oxylipin biosynthesis.</text>
</comment>
<dbReference type="PROSITE" id="PS00081">
    <property type="entry name" value="LIPOXYGENASE_2"/>
    <property type="match status" value="1"/>
</dbReference>
<dbReference type="GO" id="GO:0016702">
    <property type="term" value="F:oxidoreductase activity, acting on single donors with incorporation of molecular oxygen, incorporation of two atoms of oxygen"/>
    <property type="evidence" value="ECO:0007669"/>
    <property type="project" value="InterPro"/>
</dbReference>
<organism evidence="15 16">
    <name type="scientific">Eragrostis curvula</name>
    <name type="common">weeping love grass</name>
    <dbReference type="NCBI Taxonomy" id="38414"/>
    <lineage>
        <taxon>Eukaryota</taxon>
        <taxon>Viridiplantae</taxon>
        <taxon>Streptophyta</taxon>
        <taxon>Embryophyta</taxon>
        <taxon>Tracheophyta</taxon>
        <taxon>Spermatophyta</taxon>
        <taxon>Magnoliopsida</taxon>
        <taxon>Liliopsida</taxon>
        <taxon>Poales</taxon>
        <taxon>Poaceae</taxon>
        <taxon>PACMAD clade</taxon>
        <taxon>Chloridoideae</taxon>
        <taxon>Eragrostideae</taxon>
        <taxon>Eragrostidinae</taxon>
        <taxon>Eragrostis</taxon>
    </lineage>
</organism>
<dbReference type="Gene3D" id="3.10.450.60">
    <property type="match status" value="1"/>
</dbReference>
<evidence type="ECO:0000259" key="13">
    <source>
        <dbReference type="PROSITE" id="PS50095"/>
    </source>
</evidence>
<feature type="region of interest" description="Disordered" evidence="12">
    <location>
        <begin position="275"/>
        <end position="304"/>
    </location>
</feature>
<evidence type="ECO:0000256" key="4">
    <source>
        <dbReference type="ARBA" id="ARBA00022767"/>
    </source>
</evidence>
<evidence type="ECO:0000256" key="12">
    <source>
        <dbReference type="SAM" id="MobiDB-lite"/>
    </source>
</evidence>
<keyword evidence="6" id="KW-0223">Dioxygenase</keyword>
<dbReference type="PROSITE" id="PS51393">
    <property type="entry name" value="LIPOXYGENASE_3"/>
    <property type="match status" value="1"/>
</dbReference>
<dbReference type="Proteomes" id="UP000324897">
    <property type="component" value="Unassembled WGS sequence"/>
</dbReference>